<evidence type="ECO:0000256" key="6">
    <source>
        <dbReference type="SAM" id="Phobius"/>
    </source>
</evidence>
<dbReference type="Pfam" id="PF02518">
    <property type="entry name" value="HATPase_c"/>
    <property type="match status" value="1"/>
</dbReference>
<dbReference type="SMART" id="SM00388">
    <property type="entry name" value="HisKA"/>
    <property type="match status" value="1"/>
</dbReference>
<dbReference type="PRINTS" id="PR00344">
    <property type="entry name" value="BCTRLSENSOR"/>
</dbReference>
<dbReference type="InterPro" id="IPR013656">
    <property type="entry name" value="PAS_4"/>
</dbReference>
<sequence>MTPNSLSSFFTGQYMPHGHCYMWQPHILWTNVISDLLIAAAYFSIPLAIVIFSRRRPDIGYRPVFVLFSMFILMCGITHVFGIVTIWHGIYGWHGITKAITAAVSMMTAVYLYRILPELVGITTPKQVEGIKKELYSISEEHKFLSMQVEQQRLVQFMLDTMPIGACLLDKNFDVLLSNETFREESGLSLHESESISLTELLEPDNVSNEAFMSMLSQKLRNHGQGSFKVDSIVTLRGTTKNFPAEVTIVKENFGSQSYFVVTFKNLTEIENVKRLLVESHAKLERAINATEDGVWEWVVKDNSMTWSDTFYDLIGVSELAPQHIDTWKSHIHPDHLDRVNDKFEEHFKTKEKLVVEYLGKNKKNQYGWFNLTGNTLFDVKGTPITMSGSLRYIQDSKSLEKQVIEKTELLNTIFEGANNAIWVIDVEPNSEFRFTSFNRTAAERMGIDIDEVIGLSLTELKSKFGADNIERFRDNYQSCVDIKDVKEYSECIPSKGKQHWYQTTLYPIKNDSGEVIKIVGSAIEITALKKIEQEIAENKQFLENIIDASICGICLFSFEEQKVVRINQRYTDILGYSLSEVKNLDDPISIYHPEDVLDISKHIELVIESESGSRFPIQYRMKHKDGHYVWCHTVNTIIKRDKNNNPSIMLTTFIDVTEQIELLTRLQESNSYLERFAMVASHDLQEPLRKISSFSDALSERLAEHLSKDEESKFQFERIQDAAKRMRIMISDIMGLSQINTAALHKQRITLQEAVSMACDQLQLVIEESNAKINVVKGDTELFVDRSLISQLLQNLIGNAIKFKSSNTPLIEITAQNQNNSTTIYVKDNGIGMEKRFCKQIFEPFRRLHSKDKYQGSGIGLAICKQICKVHGGTIECASDINVGTTFVIKVPKKEL</sequence>
<feature type="domain" description="PAC" evidence="9">
    <location>
        <begin position="479"/>
        <end position="538"/>
    </location>
</feature>
<dbReference type="PANTHER" id="PTHR43304:SF1">
    <property type="entry name" value="PAC DOMAIN-CONTAINING PROTEIN"/>
    <property type="match status" value="1"/>
</dbReference>
<dbReference type="InterPro" id="IPR000014">
    <property type="entry name" value="PAS"/>
</dbReference>
<accession>A0A975DAH8</accession>
<evidence type="ECO:0000256" key="4">
    <source>
        <dbReference type="ARBA" id="ARBA00022679"/>
    </source>
</evidence>
<dbReference type="RefSeq" id="WP_208831618.1">
    <property type="nucleotide sequence ID" value="NZ_CP072110.1"/>
</dbReference>
<evidence type="ECO:0000313" key="11">
    <source>
        <dbReference type="Proteomes" id="UP000682739"/>
    </source>
</evidence>
<dbReference type="InterPro" id="IPR035965">
    <property type="entry name" value="PAS-like_dom_sf"/>
</dbReference>
<dbReference type="InterPro" id="IPR052162">
    <property type="entry name" value="Sensor_kinase/Photoreceptor"/>
</dbReference>
<dbReference type="SUPFAM" id="SSF55874">
    <property type="entry name" value="ATPase domain of HSP90 chaperone/DNA topoisomerase II/histidine kinase"/>
    <property type="match status" value="1"/>
</dbReference>
<dbReference type="Pfam" id="PF25487">
    <property type="entry name" value="ETR1_N"/>
    <property type="match status" value="1"/>
</dbReference>
<keyword evidence="3" id="KW-0597">Phosphoprotein</keyword>
<evidence type="ECO:0000256" key="3">
    <source>
        <dbReference type="ARBA" id="ARBA00022553"/>
    </source>
</evidence>
<evidence type="ECO:0000313" key="10">
    <source>
        <dbReference type="EMBL" id="QTH63562.1"/>
    </source>
</evidence>
<keyword evidence="6" id="KW-1133">Transmembrane helix</keyword>
<dbReference type="KEGG" id="psym:J1N51_12655"/>
<feature type="domain" description="PAS" evidence="8">
    <location>
        <begin position="407"/>
        <end position="484"/>
    </location>
</feature>
<dbReference type="Gene3D" id="3.30.565.10">
    <property type="entry name" value="Histidine kinase-like ATPase, C-terminal domain"/>
    <property type="match status" value="1"/>
</dbReference>
<dbReference type="InterPro" id="IPR013655">
    <property type="entry name" value="PAS_fold_3"/>
</dbReference>
<feature type="domain" description="PAS" evidence="8">
    <location>
        <begin position="539"/>
        <end position="611"/>
    </location>
</feature>
<dbReference type="InterPro" id="IPR000700">
    <property type="entry name" value="PAS-assoc_C"/>
</dbReference>
<dbReference type="PANTHER" id="PTHR43304">
    <property type="entry name" value="PHYTOCHROME-LIKE PROTEIN CPH1"/>
    <property type="match status" value="1"/>
</dbReference>
<organism evidence="10 11">
    <name type="scientific">Psychrosphaera ytuae</name>
    <dbReference type="NCBI Taxonomy" id="2820710"/>
    <lineage>
        <taxon>Bacteria</taxon>
        <taxon>Pseudomonadati</taxon>
        <taxon>Pseudomonadota</taxon>
        <taxon>Gammaproteobacteria</taxon>
        <taxon>Alteromonadales</taxon>
        <taxon>Pseudoalteromonadaceae</taxon>
        <taxon>Psychrosphaera</taxon>
    </lineage>
</organism>
<keyword evidence="5" id="KW-0418">Kinase</keyword>
<dbReference type="SUPFAM" id="SSF55785">
    <property type="entry name" value="PYP-like sensor domain (PAS domain)"/>
    <property type="match status" value="4"/>
</dbReference>
<dbReference type="SUPFAM" id="SSF47384">
    <property type="entry name" value="Homodimeric domain of signal transducing histidine kinase"/>
    <property type="match status" value="1"/>
</dbReference>
<dbReference type="InterPro" id="IPR004358">
    <property type="entry name" value="Sig_transdc_His_kin-like_C"/>
</dbReference>
<proteinExistence type="predicted"/>
<dbReference type="PROSITE" id="PS50109">
    <property type="entry name" value="HIS_KIN"/>
    <property type="match status" value="1"/>
</dbReference>
<dbReference type="CDD" id="cd00082">
    <property type="entry name" value="HisKA"/>
    <property type="match status" value="1"/>
</dbReference>
<comment type="catalytic activity">
    <reaction evidence="1">
        <text>ATP + protein L-histidine = ADP + protein N-phospho-L-histidine.</text>
        <dbReference type="EC" id="2.7.13.3"/>
    </reaction>
</comment>
<name>A0A975DAH8_9GAMM</name>
<evidence type="ECO:0000259" key="8">
    <source>
        <dbReference type="PROSITE" id="PS50112"/>
    </source>
</evidence>
<dbReference type="SMART" id="SM00387">
    <property type="entry name" value="HATPase_c"/>
    <property type="match status" value="1"/>
</dbReference>
<dbReference type="Pfam" id="PF00512">
    <property type="entry name" value="HisKA"/>
    <property type="match status" value="1"/>
</dbReference>
<dbReference type="FunFam" id="3.30.565.10:FF:000006">
    <property type="entry name" value="Sensor histidine kinase WalK"/>
    <property type="match status" value="1"/>
</dbReference>
<dbReference type="PROSITE" id="PS50112">
    <property type="entry name" value="PAS"/>
    <property type="match status" value="2"/>
</dbReference>
<evidence type="ECO:0000259" key="9">
    <source>
        <dbReference type="PROSITE" id="PS50113"/>
    </source>
</evidence>
<feature type="transmembrane region" description="Helical" evidence="6">
    <location>
        <begin position="32"/>
        <end position="52"/>
    </location>
</feature>
<dbReference type="InterPro" id="IPR005467">
    <property type="entry name" value="His_kinase_dom"/>
</dbReference>
<keyword evidence="4" id="KW-0808">Transferase</keyword>
<dbReference type="SMART" id="SM00091">
    <property type="entry name" value="PAS"/>
    <property type="match status" value="4"/>
</dbReference>
<evidence type="ECO:0000256" key="2">
    <source>
        <dbReference type="ARBA" id="ARBA00012438"/>
    </source>
</evidence>
<protein>
    <recommendedName>
        <fullName evidence="2">histidine kinase</fullName>
        <ecNumber evidence="2">2.7.13.3</ecNumber>
    </recommendedName>
</protein>
<dbReference type="InterPro" id="IPR003661">
    <property type="entry name" value="HisK_dim/P_dom"/>
</dbReference>
<evidence type="ECO:0000256" key="5">
    <source>
        <dbReference type="ARBA" id="ARBA00022777"/>
    </source>
</evidence>
<dbReference type="Proteomes" id="UP000682739">
    <property type="component" value="Chromosome"/>
</dbReference>
<dbReference type="InterPro" id="IPR003594">
    <property type="entry name" value="HATPase_dom"/>
</dbReference>
<dbReference type="Pfam" id="PF08448">
    <property type="entry name" value="PAS_4"/>
    <property type="match status" value="1"/>
</dbReference>
<keyword evidence="6" id="KW-0472">Membrane</keyword>
<dbReference type="PROSITE" id="PS50113">
    <property type="entry name" value="PAC"/>
    <property type="match status" value="2"/>
</dbReference>
<dbReference type="SMART" id="SM00086">
    <property type="entry name" value="PAC"/>
    <property type="match status" value="3"/>
</dbReference>
<dbReference type="EC" id="2.7.13.3" evidence="2"/>
<dbReference type="Gene3D" id="3.30.450.20">
    <property type="entry name" value="PAS domain"/>
    <property type="match status" value="4"/>
</dbReference>
<reference evidence="10" key="1">
    <citation type="submission" date="2021-03" db="EMBL/GenBank/DDBJ databases">
        <title>Description of Psychrosphaera ytuae sp. nov. isolated from deep sea sediment of South China Sea.</title>
        <authorList>
            <person name="Zhang J."/>
            <person name="Xu X.-D."/>
        </authorList>
    </citation>
    <scope>NUCLEOTIDE SEQUENCE</scope>
    <source>
        <strain evidence="10">MTZ26</strain>
    </source>
</reference>
<dbReference type="InterPro" id="IPR036097">
    <property type="entry name" value="HisK_dim/P_sf"/>
</dbReference>
<dbReference type="InterPro" id="IPR036890">
    <property type="entry name" value="HATPase_C_sf"/>
</dbReference>
<keyword evidence="11" id="KW-1185">Reference proteome</keyword>
<dbReference type="InterPro" id="IPR001610">
    <property type="entry name" value="PAC"/>
</dbReference>
<feature type="domain" description="Histidine kinase" evidence="7">
    <location>
        <begin position="680"/>
        <end position="896"/>
    </location>
</feature>
<keyword evidence="6" id="KW-0812">Transmembrane</keyword>
<dbReference type="Pfam" id="PF08447">
    <property type="entry name" value="PAS_3"/>
    <property type="match status" value="2"/>
</dbReference>
<dbReference type="AlphaFoldDB" id="A0A975DAH8"/>
<dbReference type="Pfam" id="PF13426">
    <property type="entry name" value="PAS_9"/>
    <property type="match status" value="1"/>
</dbReference>
<dbReference type="EMBL" id="CP072110">
    <property type="protein sequence ID" value="QTH63562.1"/>
    <property type="molecule type" value="Genomic_DNA"/>
</dbReference>
<dbReference type="Gene3D" id="1.10.287.130">
    <property type="match status" value="1"/>
</dbReference>
<evidence type="ECO:0000256" key="1">
    <source>
        <dbReference type="ARBA" id="ARBA00000085"/>
    </source>
</evidence>
<dbReference type="NCBIfam" id="TIGR00229">
    <property type="entry name" value="sensory_box"/>
    <property type="match status" value="2"/>
</dbReference>
<dbReference type="CDD" id="cd00130">
    <property type="entry name" value="PAS"/>
    <property type="match status" value="2"/>
</dbReference>
<dbReference type="InterPro" id="IPR058544">
    <property type="entry name" value="ETR1_N"/>
</dbReference>
<feature type="domain" description="PAC" evidence="9">
    <location>
        <begin position="616"/>
        <end position="669"/>
    </location>
</feature>
<dbReference type="GO" id="GO:0005886">
    <property type="term" value="C:plasma membrane"/>
    <property type="evidence" value="ECO:0007669"/>
    <property type="project" value="UniProtKB-ARBA"/>
</dbReference>
<feature type="transmembrane region" description="Helical" evidence="6">
    <location>
        <begin position="64"/>
        <end position="90"/>
    </location>
</feature>
<gene>
    <name evidence="10" type="ORF">J1N51_12655</name>
</gene>
<dbReference type="GO" id="GO:0000155">
    <property type="term" value="F:phosphorelay sensor kinase activity"/>
    <property type="evidence" value="ECO:0007669"/>
    <property type="project" value="InterPro"/>
</dbReference>
<evidence type="ECO:0000259" key="7">
    <source>
        <dbReference type="PROSITE" id="PS50109"/>
    </source>
</evidence>